<name>A0A1V9ACI9_SACPI</name>
<proteinExistence type="predicted"/>
<comment type="caution">
    <text evidence="2">The sequence shown here is derived from an EMBL/GenBank/DDBJ whole genome shotgun (WGS) entry which is preliminary data.</text>
</comment>
<dbReference type="STRING" id="1962155.B1813_01845"/>
<gene>
    <name evidence="2" type="ORF">B1813_01845</name>
</gene>
<reference evidence="2 3" key="1">
    <citation type="submission" date="2017-02" db="EMBL/GenBank/DDBJ databases">
        <title>Draft genome of Saccharomonospora sp. 154.</title>
        <authorList>
            <person name="Alonso-Carmona G.S."/>
            <person name="De La Haba R."/>
            <person name="Vera-Gargallo B."/>
            <person name="Sandoval-Trujillo A.H."/>
            <person name="Ramirez-Duran N."/>
            <person name="Ventosa A."/>
        </authorList>
    </citation>
    <scope>NUCLEOTIDE SEQUENCE [LARGE SCALE GENOMIC DNA]</scope>
    <source>
        <strain evidence="2 3">LRS4.154</strain>
    </source>
</reference>
<feature type="transmembrane region" description="Helical" evidence="1">
    <location>
        <begin position="6"/>
        <end position="25"/>
    </location>
</feature>
<dbReference type="EMBL" id="MWIH01000002">
    <property type="protein sequence ID" value="OQO94845.1"/>
    <property type="molecule type" value="Genomic_DNA"/>
</dbReference>
<evidence type="ECO:0000256" key="1">
    <source>
        <dbReference type="SAM" id="Phobius"/>
    </source>
</evidence>
<keyword evidence="1" id="KW-1133">Transmembrane helix</keyword>
<dbReference type="AlphaFoldDB" id="A0A1V9ACI9"/>
<protein>
    <submittedName>
        <fullName evidence="2">Uncharacterized protein</fullName>
    </submittedName>
</protein>
<keyword evidence="3" id="KW-1185">Reference proteome</keyword>
<evidence type="ECO:0000313" key="3">
    <source>
        <dbReference type="Proteomes" id="UP000192591"/>
    </source>
</evidence>
<dbReference type="Proteomes" id="UP000192591">
    <property type="component" value="Unassembled WGS sequence"/>
</dbReference>
<evidence type="ECO:0000313" key="2">
    <source>
        <dbReference type="EMBL" id="OQO94845.1"/>
    </source>
</evidence>
<sequence>MFSVVSIALVVLAIAGFGLVLFRVLKLLRTYRATASMVTARTGDRVGLLRARFAALRVAIAGRRRHRRDGHAAQYDRP</sequence>
<keyword evidence="1" id="KW-0472">Membrane</keyword>
<accession>A0A1V9ACI9</accession>
<organism evidence="2 3">
    <name type="scientific">Saccharomonospora piscinae</name>
    <dbReference type="NCBI Taxonomy" id="687388"/>
    <lineage>
        <taxon>Bacteria</taxon>
        <taxon>Bacillati</taxon>
        <taxon>Actinomycetota</taxon>
        <taxon>Actinomycetes</taxon>
        <taxon>Pseudonocardiales</taxon>
        <taxon>Pseudonocardiaceae</taxon>
        <taxon>Saccharomonospora</taxon>
    </lineage>
</organism>
<dbReference type="OrthoDB" id="3700740at2"/>
<keyword evidence="1" id="KW-0812">Transmembrane</keyword>
<dbReference type="NCBIfam" id="NF037944">
    <property type="entry name" value="holin_2"/>
    <property type="match status" value="1"/>
</dbReference>
<dbReference type="RefSeq" id="WP_024873747.1">
    <property type="nucleotide sequence ID" value="NZ_AZUM01000001.1"/>
</dbReference>